<name>A0A3N2RJD5_LYSEN</name>
<proteinExistence type="predicted"/>
<evidence type="ECO:0000313" key="1">
    <source>
        <dbReference type="EMBL" id="ROU07562.1"/>
    </source>
</evidence>
<protein>
    <submittedName>
        <fullName evidence="1">Uncharacterized protein</fullName>
    </submittedName>
</protein>
<dbReference type="Proteomes" id="UP000275910">
    <property type="component" value="Unassembled WGS sequence"/>
</dbReference>
<dbReference type="EMBL" id="RCTY01000021">
    <property type="protein sequence ID" value="ROU07562.1"/>
    <property type="molecule type" value="Genomic_DNA"/>
</dbReference>
<dbReference type="AlphaFoldDB" id="A0A3N2RJD5"/>
<comment type="caution">
    <text evidence="1">The sequence shown here is derived from an EMBL/GenBank/DDBJ whole genome shotgun (WGS) entry which is preliminary data.</text>
</comment>
<gene>
    <name evidence="1" type="ORF">D9T17_08510</name>
</gene>
<reference evidence="1 2" key="1">
    <citation type="submission" date="2018-10" db="EMBL/GenBank/DDBJ databases">
        <title>The genome of Lysobacter enzymogenes OH11.</title>
        <authorList>
            <person name="Liu F."/>
            <person name="Zhao Y."/>
            <person name="Qian G."/>
            <person name="Chen Y."/>
            <person name="Xu H."/>
        </authorList>
    </citation>
    <scope>NUCLEOTIDE SEQUENCE [LARGE SCALE GENOMIC DNA]</scope>
    <source>
        <strain evidence="1 2">OH11</strain>
    </source>
</reference>
<organism evidence="1 2">
    <name type="scientific">Lysobacter enzymogenes</name>
    <dbReference type="NCBI Taxonomy" id="69"/>
    <lineage>
        <taxon>Bacteria</taxon>
        <taxon>Pseudomonadati</taxon>
        <taxon>Pseudomonadota</taxon>
        <taxon>Gammaproteobacteria</taxon>
        <taxon>Lysobacterales</taxon>
        <taxon>Lysobacteraceae</taxon>
        <taxon>Lysobacter</taxon>
    </lineage>
</organism>
<evidence type="ECO:0000313" key="2">
    <source>
        <dbReference type="Proteomes" id="UP000275910"/>
    </source>
</evidence>
<sequence>MPDAWAQGAEAKAVPFTCPSTALARTDCLIRAALDDLARTYKSVGGGGISEIKQLSTYAYRISIVQEERVDQVTYEFGVRPKGVFVILKRIASTDEP</sequence>
<accession>A0A3N2RJD5</accession>